<dbReference type="PANTHER" id="PTHR14413:SF16">
    <property type="entry name" value="LARGE RIBOSOMAL SUBUNIT PROTEIN BL17M"/>
    <property type="match status" value="1"/>
</dbReference>
<comment type="similarity">
    <text evidence="1 5">Belongs to the bacterial ribosomal protein bL17 family.</text>
</comment>
<evidence type="ECO:0000256" key="6">
    <source>
        <dbReference type="RuleBase" id="RU000661"/>
    </source>
</evidence>
<evidence type="ECO:0000313" key="8">
    <source>
        <dbReference type="Proteomes" id="UP000176965"/>
    </source>
</evidence>
<evidence type="ECO:0000256" key="2">
    <source>
        <dbReference type="ARBA" id="ARBA00022980"/>
    </source>
</evidence>
<dbReference type="GO" id="GO:0003735">
    <property type="term" value="F:structural constituent of ribosome"/>
    <property type="evidence" value="ECO:0007669"/>
    <property type="project" value="InterPro"/>
</dbReference>
<dbReference type="NCBIfam" id="TIGR00059">
    <property type="entry name" value="L17"/>
    <property type="match status" value="1"/>
</dbReference>
<name>A0A1G2PFV4_9BACT</name>
<dbReference type="PANTHER" id="PTHR14413">
    <property type="entry name" value="RIBOSOMAL PROTEIN L17"/>
    <property type="match status" value="1"/>
</dbReference>
<reference evidence="7 8" key="1">
    <citation type="journal article" date="2016" name="Nat. Commun.">
        <title>Thousands of microbial genomes shed light on interconnected biogeochemical processes in an aquifer system.</title>
        <authorList>
            <person name="Anantharaman K."/>
            <person name="Brown C.T."/>
            <person name="Hug L.A."/>
            <person name="Sharon I."/>
            <person name="Castelle C.J."/>
            <person name="Probst A.J."/>
            <person name="Thomas B.C."/>
            <person name="Singh A."/>
            <person name="Wilkins M.J."/>
            <person name="Karaoz U."/>
            <person name="Brodie E.L."/>
            <person name="Williams K.H."/>
            <person name="Hubbard S.S."/>
            <person name="Banfield J.F."/>
        </authorList>
    </citation>
    <scope>NUCLEOTIDE SEQUENCE [LARGE SCALE GENOMIC DNA]</scope>
</reference>
<dbReference type="Proteomes" id="UP000176965">
    <property type="component" value="Unassembled WGS sequence"/>
</dbReference>
<dbReference type="Gene3D" id="3.90.1030.10">
    <property type="entry name" value="Ribosomal protein L17"/>
    <property type="match status" value="1"/>
</dbReference>
<dbReference type="GO" id="GO:0022625">
    <property type="term" value="C:cytosolic large ribosomal subunit"/>
    <property type="evidence" value="ECO:0007669"/>
    <property type="project" value="TreeGrafter"/>
</dbReference>
<evidence type="ECO:0000256" key="3">
    <source>
        <dbReference type="ARBA" id="ARBA00023274"/>
    </source>
</evidence>
<organism evidence="7 8">
    <name type="scientific">Candidatus Taylorbacteria bacterium RIFOXYD2_FULL_36_9</name>
    <dbReference type="NCBI Taxonomy" id="1802338"/>
    <lineage>
        <taxon>Bacteria</taxon>
        <taxon>Candidatus Tayloriibacteriota</taxon>
    </lineage>
</organism>
<dbReference type="EMBL" id="MHSQ01000028">
    <property type="protein sequence ID" value="OHA46511.1"/>
    <property type="molecule type" value="Genomic_DNA"/>
</dbReference>
<comment type="caution">
    <text evidence="7">The sequence shown here is derived from an EMBL/GenBank/DDBJ whole genome shotgun (WGS) entry which is preliminary data.</text>
</comment>
<keyword evidence="2 5" id="KW-0689">Ribosomal protein</keyword>
<protein>
    <recommendedName>
        <fullName evidence="4 6">50S ribosomal protein L17</fullName>
    </recommendedName>
</protein>
<dbReference type="PROSITE" id="PS01167">
    <property type="entry name" value="RIBOSOMAL_L17"/>
    <property type="match status" value="1"/>
</dbReference>
<gene>
    <name evidence="7" type="ORF">A2541_00185</name>
</gene>
<evidence type="ECO:0000256" key="4">
    <source>
        <dbReference type="ARBA" id="ARBA00035494"/>
    </source>
</evidence>
<dbReference type="InterPro" id="IPR000456">
    <property type="entry name" value="Ribosomal_bL17"/>
</dbReference>
<keyword evidence="3 5" id="KW-0687">Ribonucleoprotein</keyword>
<evidence type="ECO:0000313" key="7">
    <source>
        <dbReference type="EMBL" id="OHA46511.1"/>
    </source>
</evidence>
<dbReference type="GO" id="GO:0006412">
    <property type="term" value="P:translation"/>
    <property type="evidence" value="ECO:0007669"/>
    <property type="project" value="InterPro"/>
</dbReference>
<dbReference type="InterPro" id="IPR047859">
    <property type="entry name" value="Ribosomal_bL17_CS"/>
</dbReference>
<dbReference type="InterPro" id="IPR036373">
    <property type="entry name" value="Ribosomal_bL17_sf"/>
</dbReference>
<evidence type="ECO:0000256" key="1">
    <source>
        <dbReference type="ARBA" id="ARBA00008777"/>
    </source>
</evidence>
<accession>A0A1G2PFV4</accession>
<dbReference type="Pfam" id="PF01196">
    <property type="entry name" value="Ribosomal_L17"/>
    <property type="match status" value="1"/>
</dbReference>
<evidence type="ECO:0000256" key="5">
    <source>
        <dbReference type="RuleBase" id="RU000660"/>
    </source>
</evidence>
<sequence length="115" mass="12891">MIHSQKTKQLSRERKGRSGLLRTLAVSLIRDEKIKTTETKAKVLKPLVEKMITKAKVGGVSARRFLDAKVGPVSSKKLVEVTALKYKDRQGGYLRITKLNDRKNDGAKVAQIEFV</sequence>
<proteinExistence type="inferred from homology"/>
<dbReference type="STRING" id="1802338.A2541_00185"/>
<dbReference type="SUPFAM" id="SSF64263">
    <property type="entry name" value="Prokaryotic ribosomal protein L17"/>
    <property type="match status" value="1"/>
</dbReference>
<dbReference type="AlphaFoldDB" id="A0A1G2PFV4"/>